<feature type="domain" description="PH" evidence="9">
    <location>
        <begin position="262"/>
        <end position="405"/>
    </location>
</feature>
<dbReference type="GO" id="GO:0004630">
    <property type="term" value="F:phospholipase D activity"/>
    <property type="evidence" value="ECO:0007669"/>
    <property type="project" value="UniProtKB-UniRule"/>
</dbReference>
<feature type="region of interest" description="Disordered" evidence="8">
    <location>
        <begin position="61"/>
        <end position="80"/>
    </location>
</feature>
<dbReference type="VEuPathDB" id="FungiDB:DNF11_1366"/>
<dbReference type="InterPro" id="IPR001849">
    <property type="entry name" value="PH_domain"/>
</dbReference>
<feature type="domain" description="PX" evidence="11">
    <location>
        <begin position="110"/>
        <end position="254"/>
    </location>
</feature>
<dbReference type="GO" id="GO:0009395">
    <property type="term" value="P:phospholipid catabolic process"/>
    <property type="evidence" value="ECO:0007669"/>
    <property type="project" value="TreeGrafter"/>
</dbReference>
<evidence type="ECO:0000256" key="1">
    <source>
        <dbReference type="ARBA" id="ARBA00000798"/>
    </source>
</evidence>
<dbReference type="Pfam" id="PF13091">
    <property type="entry name" value="PLDc_2"/>
    <property type="match status" value="1"/>
</dbReference>
<dbReference type="GO" id="GO:0006654">
    <property type="term" value="P:phosphatidic acid biosynthetic process"/>
    <property type="evidence" value="ECO:0007669"/>
    <property type="project" value="InterPro"/>
</dbReference>
<dbReference type="PANTHER" id="PTHR18896">
    <property type="entry name" value="PHOSPHOLIPASE D"/>
    <property type="match status" value="1"/>
</dbReference>
<reference evidence="12 13" key="1">
    <citation type="submission" date="2018-10" db="EMBL/GenBank/DDBJ databases">
        <title>Complete genome sequence of Malassezia restricta CBS 7877.</title>
        <authorList>
            <person name="Morand S.C."/>
            <person name="Bertignac M."/>
            <person name="Iltis A."/>
            <person name="Kolder I."/>
            <person name="Pirovano W."/>
            <person name="Jourdain R."/>
            <person name="Clavaud C."/>
        </authorList>
    </citation>
    <scope>NUCLEOTIDE SEQUENCE [LARGE SCALE GENOMIC DNA]</scope>
    <source>
        <strain evidence="12 13">CBS 7877</strain>
    </source>
</reference>
<accession>A0A3G2S3H1</accession>
<dbReference type="EC" id="3.1.4.4" evidence="7"/>
<name>A0A3G2S3H1_MALR7</name>
<dbReference type="AlphaFoldDB" id="A0A3G2S3H1"/>
<keyword evidence="3" id="KW-0677">Repeat</keyword>
<feature type="domain" description="PLD phosphodiesterase" evidence="10">
    <location>
        <begin position="844"/>
        <end position="871"/>
    </location>
</feature>
<dbReference type="CDD" id="cd09141">
    <property type="entry name" value="PLDc_vPLD1_2_yPLD_like_2"/>
    <property type="match status" value="1"/>
</dbReference>
<protein>
    <recommendedName>
        <fullName evidence="7">Phospholipase</fullName>
        <ecNumber evidence="7">3.1.4.4</ecNumber>
    </recommendedName>
</protein>
<dbReference type="InterPro" id="IPR025202">
    <property type="entry name" value="PLD-like_dom"/>
</dbReference>
<dbReference type="InterPro" id="IPR001683">
    <property type="entry name" value="PX_dom"/>
</dbReference>
<dbReference type="CDD" id="cd06093">
    <property type="entry name" value="PX_domain"/>
    <property type="match status" value="1"/>
</dbReference>
<evidence type="ECO:0000313" key="12">
    <source>
        <dbReference type="EMBL" id="AYO42316.1"/>
    </source>
</evidence>
<dbReference type="PROSITE" id="PS50035">
    <property type="entry name" value="PLD"/>
    <property type="match status" value="2"/>
</dbReference>
<dbReference type="SUPFAM" id="SSF56024">
    <property type="entry name" value="Phospholipase D/nuclease"/>
    <property type="match status" value="2"/>
</dbReference>
<dbReference type="Gene3D" id="3.30.870.10">
    <property type="entry name" value="Endonuclease Chain A"/>
    <property type="match status" value="2"/>
</dbReference>
<evidence type="ECO:0000259" key="10">
    <source>
        <dbReference type="PROSITE" id="PS50035"/>
    </source>
</evidence>
<dbReference type="CDD" id="cd01254">
    <property type="entry name" value="PH_PLD"/>
    <property type="match status" value="1"/>
</dbReference>
<feature type="domain" description="PLD phosphodiesterase" evidence="10">
    <location>
        <begin position="533"/>
        <end position="560"/>
    </location>
</feature>
<dbReference type="EMBL" id="CP033149">
    <property type="protein sequence ID" value="AYO42316.1"/>
    <property type="molecule type" value="Genomic_DNA"/>
</dbReference>
<feature type="compositionally biased region" description="Polar residues" evidence="8">
    <location>
        <begin position="65"/>
        <end position="80"/>
    </location>
</feature>
<comment type="similarity">
    <text evidence="2 7">Belongs to the phospholipase D family.</text>
</comment>
<dbReference type="InterPro" id="IPR001736">
    <property type="entry name" value="PLipase_D/transphosphatidylase"/>
</dbReference>
<dbReference type="Gene3D" id="3.30.1520.10">
    <property type="entry name" value="Phox-like domain"/>
    <property type="match status" value="1"/>
</dbReference>
<dbReference type="PANTHER" id="PTHR18896:SF76">
    <property type="entry name" value="PHOSPHOLIPASE"/>
    <property type="match status" value="1"/>
</dbReference>
<dbReference type="SUPFAM" id="SSF64268">
    <property type="entry name" value="PX domain"/>
    <property type="match status" value="1"/>
</dbReference>
<dbReference type="InterPro" id="IPR016555">
    <property type="entry name" value="PLipase_D_euk"/>
</dbReference>
<evidence type="ECO:0000256" key="3">
    <source>
        <dbReference type="ARBA" id="ARBA00022737"/>
    </source>
</evidence>
<comment type="catalytic activity">
    <reaction evidence="1 7">
        <text>a 1,2-diacyl-sn-glycero-3-phosphocholine + H2O = a 1,2-diacyl-sn-glycero-3-phosphate + choline + H(+)</text>
        <dbReference type="Rhea" id="RHEA:14445"/>
        <dbReference type="ChEBI" id="CHEBI:15354"/>
        <dbReference type="ChEBI" id="CHEBI:15377"/>
        <dbReference type="ChEBI" id="CHEBI:15378"/>
        <dbReference type="ChEBI" id="CHEBI:57643"/>
        <dbReference type="ChEBI" id="CHEBI:58608"/>
        <dbReference type="EC" id="3.1.4.4"/>
    </reaction>
</comment>
<dbReference type="InterPro" id="IPR015679">
    <property type="entry name" value="PLipase_D_fam"/>
</dbReference>
<dbReference type="PROSITE" id="PS50195">
    <property type="entry name" value="PX"/>
    <property type="match status" value="1"/>
</dbReference>
<keyword evidence="6" id="KW-0443">Lipid metabolism</keyword>
<evidence type="ECO:0000259" key="9">
    <source>
        <dbReference type="PROSITE" id="PS50003"/>
    </source>
</evidence>
<organism evidence="12 13">
    <name type="scientific">Malassezia restricta (strain ATCC 96810 / NBRC 103918 / CBS 7877)</name>
    <name type="common">Seborrheic dermatitis infection agent</name>
    <dbReference type="NCBI Taxonomy" id="425264"/>
    <lineage>
        <taxon>Eukaryota</taxon>
        <taxon>Fungi</taxon>
        <taxon>Dikarya</taxon>
        <taxon>Basidiomycota</taxon>
        <taxon>Ustilaginomycotina</taxon>
        <taxon>Malasseziomycetes</taxon>
        <taxon>Malasseziales</taxon>
        <taxon>Malasseziaceae</taxon>
        <taxon>Malassezia</taxon>
    </lineage>
</organism>
<keyword evidence="5 7" id="KW-0442">Lipid degradation</keyword>
<dbReference type="Proteomes" id="UP000269793">
    <property type="component" value="Chromosome II"/>
</dbReference>
<gene>
    <name evidence="12" type="primary">pld1</name>
    <name evidence="12" type="ORF">DNF11_1366</name>
</gene>
<dbReference type="InterPro" id="IPR036871">
    <property type="entry name" value="PX_dom_sf"/>
</dbReference>
<dbReference type="SMART" id="SM00233">
    <property type="entry name" value="PH"/>
    <property type="match status" value="1"/>
</dbReference>
<dbReference type="SMART" id="SM00155">
    <property type="entry name" value="PLDc"/>
    <property type="match status" value="2"/>
</dbReference>
<evidence type="ECO:0000256" key="5">
    <source>
        <dbReference type="ARBA" id="ARBA00022963"/>
    </source>
</evidence>
<dbReference type="CDD" id="cd09138">
    <property type="entry name" value="PLDc_vPLD1_2_yPLD_like_1"/>
    <property type="match status" value="1"/>
</dbReference>
<dbReference type="GO" id="GO:0035556">
    <property type="term" value="P:intracellular signal transduction"/>
    <property type="evidence" value="ECO:0007669"/>
    <property type="project" value="InterPro"/>
</dbReference>
<feature type="region of interest" description="Disordered" evidence="8">
    <location>
        <begin position="1"/>
        <end position="50"/>
    </location>
</feature>
<evidence type="ECO:0000313" key="13">
    <source>
        <dbReference type="Proteomes" id="UP000269793"/>
    </source>
</evidence>
<dbReference type="PROSITE" id="PS50003">
    <property type="entry name" value="PH_DOMAIN"/>
    <property type="match status" value="1"/>
</dbReference>
<evidence type="ECO:0000256" key="8">
    <source>
        <dbReference type="SAM" id="MobiDB-lite"/>
    </source>
</evidence>
<evidence type="ECO:0000256" key="6">
    <source>
        <dbReference type="ARBA" id="ARBA00023098"/>
    </source>
</evidence>
<evidence type="ECO:0000256" key="4">
    <source>
        <dbReference type="ARBA" id="ARBA00022801"/>
    </source>
</evidence>
<proteinExistence type="inferred from homology"/>
<dbReference type="FunFam" id="3.30.870.10:FF:000011">
    <property type="entry name" value="Phospholipase"/>
    <property type="match status" value="1"/>
</dbReference>
<evidence type="ECO:0000256" key="7">
    <source>
        <dbReference type="PIRNR" id="PIRNR009376"/>
    </source>
</evidence>
<dbReference type="STRING" id="425264.A0A3G2S3H1"/>
<keyword evidence="13" id="KW-1185">Reference proteome</keyword>
<dbReference type="OrthoDB" id="14911at2759"/>
<sequence>MSTAPLRIPSDASRPSTEAVSESDQEPRQQACREAPDTHASPTVQDLPPNSARISLRSLWRRQHASTPQREPRSNSISMVSDLQTGLTSAALLKMRLERDENNAPRIPVLLQYLRVQVTDTFNSHSSGHHVYRIELSYGYGMVSWVIYREVRDFFNLHAYYRTHSVANTLYKSFSSEADSEGDLPSFPKGSFTNRFTRQRQQQDGKTAQEHQDAQERTYRQALTDYLQKLIKFAMFRSEANRLCRFLEISAMGLQVASLDGYLGKQGYLQIKSKSSWRDTQSLVQRPKRRIPKWFIVRESYIIIVEEAHSLRLYDVFLMDQEFKVVQKHTLRPASLKHAPKNEVEEDKEGKLAWPETHHTSTGTIGDYVRRHRFNLYNAERKLKLTAKNERELEQFLLSIQWAAHHNPFGKQTRFGSFAPIRRCAAVQWLVDGRDYYWNLSEALLHARDCIYIHDWWLSPEMYLRRPGTPEWRLDHLLQKKASEGVLVYVILYNEVSNQFTPTDSAYAKSRLMELHPNIVVQRSPSHLKTGTFYWAHHEKLCVVDQMVAFMGGFDLCFSRYDTPSHPLVDDAAMGPSTTTDPSLLGPALDGAEAHIWPGQDYANERKVEWQILTKPEMDLLPRDKVPRMPWHDVGVQILGQPARDLCRHFCQRWNMLLRSKKHTRRMDFLLPPSDLTEDEVRRFGVQGTCDVQICRSGGPWSLSTPKTVEHSIQNAYLKAIEQSEHFVYVENQFFVTSTVMESTEIENSIGLALVERIVRAHRERTPWRAIILIPATPGFPMEYDHPESGSVRIISALQYLSIARGPHSIFARLASVGIDPHAYIGFYSLRQWGRMRHGQLVTEQVYPHDKVMIVDDRLAIIGSANINERSQRGDRDSELACVVQDHDMLMSRMAGEAFQVGRFPHTLRMRLMHEHVGWDVDAMERGENVQITQDPQPQVVPKCLLDPVAQYDVWKAVATHNTVIYRQVFRCVPDDEIKAWASYKVAMQHHDRVGRSVTDGSAPNGTDLFPPEQVENMAAQLQRCCGTLIQHPTEFLEHDAMRGNYLFAKDHINPLIVFD</sequence>
<dbReference type="GO" id="GO:0035091">
    <property type="term" value="F:phosphatidylinositol binding"/>
    <property type="evidence" value="ECO:0007669"/>
    <property type="project" value="InterPro"/>
</dbReference>
<evidence type="ECO:0000259" key="11">
    <source>
        <dbReference type="PROSITE" id="PS50195"/>
    </source>
</evidence>
<dbReference type="PIRSF" id="PIRSF009376">
    <property type="entry name" value="Phospholipase_D_euk"/>
    <property type="match status" value="1"/>
</dbReference>
<evidence type="ECO:0000256" key="2">
    <source>
        <dbReference type="ARBA" id="ARBA00008664"/>
    </source>
</evidence>
<keyword evidence="4 7" id="KW-0378">Hydrolase</keyword>
<feature type="compositionally biased region" description="Polar residues" evidence="8">
    <location>
        <begin position="13"/>
        <end position="22"/>
    </location>
</feature>